<name>K1QPK2_MAGGI</name>
<dbReference type="HOGENOM" id="CLU_101122_1_0_1"/>
<evidence type="ECO:0000256" key="1">
    <source>
        <dbReference type="SAM" id="MobiDB-lite"/>
    </source>
</evidence>
<feature type="compositionally biased region" description="Basic and acidic residues" evidence="1">
    <location>
        <begin position="76"/>
        <end position="93"/>
    </location>
</feature>
<gene>
    <name evidence="2" type="ORF">CGI_10006269</name>
</gene>
<dbReference type="AlphaFoldDB" id="K1QPK2"/>
<feature type="region of interest" description="Disordered" evidence="1">
    <location>
        <begin position="71"/>
        <end position="126"/>
    </location>
</feature>
<dbReference type="InParanoid" id="K1QPK2"/>
<feature type="region of interest" description="Disordered" evidence="1">
    <location>
        <begin position="36"/>
        <end position="58"/>
    </location>
</feature>
<dbReference type="Gene3D" id="1.10.357.40">
    <property type="entry name" value="YbiA-like"/>
    <property type="match status" value="1"/>
</dbReference>
<protein>
    <submittedName>
        <fullName evidence="2">Uncharacterized protein</fullName>
    </submittedName>
</protein>
<dbReference type="EMBL" id="JH815849">
    <property type="protein sequence ID" value="EKC33024.1"/>
    <property type="molecule type" value="Genomic_DNA"/>
</dbReference>
<sequence length="126" mass="14397">MEEILENKCVQVPVFQEKLRTAKQSTTFVEATFNNEWGSGLDRKGTQNTKPEHWSGSNTIGVLLKKISKKVRKRKLSDSANRKQKQNNREQSRQRNIVQMLKELRTASDSDVSGCNPDSESSEEDK</sequence>
<organism evidence="2">
    <name type="scientific">Magallana gigas</name>
    <name type="common">Pacific oyster</name>
    <name type="synonym">Crassostrea gigas</name>
    <dbReference type="NCBI Taxonomy" id="29159"/>
    <lineage>
        <taxon>Eukaryota</taxon>
        <taxon>Metazoa</taxon>
        <taxon>Spiralia</taxon>
        <taxon>Lophotrochozoa</taxon>
        <taxon>Mollusca</taxon>
        <taxon>Bivalvia</taxon>
        <taxon>Autobranchia</taxon>
        <taxon>Pteriomorphia</taxon>
        <taxon>Ostreida</taxon>
        <taxon>Ostreoidea</taxon>
        <taxon>Ostreidae</taxon>
        <taxon>Magallana</taxon>
    </lineage>
</organism>
<feature type="compositionally biased region" description="Polar residues" evidence="1">
    <location>
        <begin position="109"/>
        <end position="119"/>
    </location>
</feature>
<dbReference type="InterPro" id="IPR037238">
    <property type="entry name" value="YbiA-like_sf"/>
</dbReference>
<proteinExistence type="predicted"/>
<accession>K1QPK2</accession>
<evidence type="ECO:0000313" key="2">
    <source>
        <dbReference type="EMBL" id="EKC33024.1"/>
    </source>
</evidence>
<reference evidence="2" key="1">
    <citation type="journal article" date="2012" name="Nature">
        <title>The oyster genome reveals stress adaptation and complexity of shell formation.</title>
        <authorList>
            <person name="Zhang G."/>
            <person name="Fang X."/>
            <person name="Guo X."/>
            <person name="Li L."/>
            <person name="Luo R."/>
            <person name="Xu F."/>
            <person name="Yang P."/>
            <person name="Zhang L."/>
            <person name="Wang X."/>
            <person name="Qi H."/>
            <person name="Xiong Z."/>
            <person name="Que H."/>
            <person name="Xie Y."/>
            <person name="Holland P.W."/>
            <person name="Paps J."/>
            <person name="Zhu Y."/>
            <person name="Wu F."/>
            <person name="Chen Y."/>
            <person name="Wang J."/>
            <person name="Peng C."/>
            <person name="Meng J."/>
            <person name="Yang L."/>
            <person name="Liu J."/>
            <person name="Wen B."/>
            <person name="Zhang N."/>
            <person name="Huang Z."/>
            <person name="Zhu Q."/>
            <person name="Feng Y."/>
            <person name="Mount A."/>
            <person name="Hedgecock D."/>
            <person name="Xu Z."/>
            <person name="Liu Y."/>
            <person name="Domazet-Loso T."/>
            <person name="Du Y."/>
            <person name="Sun X."/>
            <person name="Zhang S."/>
            <person name="Liu B."/>
            <person name="Cheng P."/>
            <person name="Jiang X."/>
            <person name="Li J."/>
            <person name="Fan D."/>
            <person name="Wang W."/>
            <person name="Fu W."/>
            <person name="Wang T."/>
            <person name="Wang B."/>
            <person name="Zhang J."/>
            <person name="Peng Z."/>
            <person name="Li Y."/>
            <person name="Li N."/>
            <person name="Wang J."/>
            <person name="Chen M."/>
            <person name="He Y."/>
            <person name="Tan F."/>
            <person name="Song X."/>
            <person name="Zheng Q."/>
            <person name="Huang R."/>
            <person name="Yang H."/>
            <person name="Du X."/>
            <person name="Chen L."/>
            <person name="Yang M."/>
            <person name="Gaffney P.M."/>
            <person name="Wang S."/>
            <person name="Luo L."/>
            <person name="She Z."/>
            <person name="Ming Y."/>
            <person name="Huang W."/>
            <person name="Zhang S."/>
            <person name="Huang B."/>
            <person name="Zhang Y."/>
            <person name="Qu T."/>
            <person name="Ni P."/>
            <person name="Miao G."/>
            <person name="Wang J."/>
            <person name="Wang Q."/>
            <person name="Steinberg C.E."/>
            <person name="Wang H."/>
            <person name="Li N."/>
            <person name="Qian L."/>
            <person name="Zhang G."/>
            <person name="Li Y."/>
            <person name="Yang H."/>
            <person name="Liu X."/>
            <person name="Wang J."/>
            <person name="Yin Y."/>
            <person name="Wang J."/>
        </authorList>
    </citation>
    <scope>NUCLEOTIDE SEQUENCE [LARGE SCALE GENOMIC DNA]</scope>
    <source>
        <strain evidence="2">05x7-T-G4-1.051#20</strain>
    </source>
</reference>
<feature type="compositionally biased region" description="Basic and acidic residues" evidence="1">
    <location>
        <begin position="41"/>
        <end position="53"/>
    </location>
</feature>